<dbReference type="SUPFAM" id="SSF53807">
    <property type="entry name" value="Helical backbone' metal receptor"/>
    <property type="match status" value="1"/>
</dbReference>
<comment type="similarity">
    <text evidence="2">Belongs to the bacterial solute-binding protein 8 family.</text>
</comment>
<dbReference type="PROSITE" id="PS50983">
    <property type="entry name" value="FE_B12_PBP"/>
    <property type="match status" value="1"/>
</dbReference>
<keyword evidence="3" id="KW-0813">Transport</keyword>
<evidence type="ECO:0000256" key="6">
    <source>
        <dbReference type="SAM" id="SignalP"/>
    </source>
</evidence>
<name>A0ABW5WX91_9STAP</name>
<comment type="subcellular location">
    <subcellularLocation>
        <location evidence="1">Cell envelope</location>
    </subcellularLocation>
</comment>
<organism evidence="8 9">
    <name type="scientific">Corticicoccus populi</name>
    <dbReference type="NCBI Taxonomy" id="1812821"/>
    <lineage>
        <taxon>Bacteria</taxon>
        <taxon>Bacillati</taxon>
        <taxon>Bacillota</taxon>
        <taxon>Bacilli</taxon>
        <taxon>Bacillales</taxon>
        <taxon>Staphylococcaceae</taxon>
        <taxon>Corticicoccus</taxon>
    </lineage>
</organism>
<dbReference type="RefSeq" id="WP_377774059.1">
    <property type="nucleotide sequence ID" value="NZ_JBHUOQ010000004.1"/>
</dbReference>
<keyword evidence="4 6" id="KW-0732">Signal</keyword>
<dbReference type="PROSITE" id="PS51257">
    <property type="entry name" value="PROKAR_LIPOPROTEIN"/>
    <property type="match status" value="1"/>
</dbReference>
<dbReference type="Gene3D" id="3.40.50.1980">
    <property type="entry name" value="Nitrogenase molybdenum iron protein domain"/>
    <property type="match status" value="2"/>
</dbReference>
<evidence type="ECO:0000259" key="7">
    <source>
        <dbReference type="PROSITE" id="PS50983"/>
    </source>
</evidence>
<evidence type="ECO:0000313" key="8">
    <source>
        <dbReference type="EMBL" id="MFD2830734.1"/>
    </source>
</evidence>
<dbReference type="PANTHER" id="PTHR30532">
    <property type="entry name" value="IRON III DICITRATE-BINDING PERIPLASMIC PROTEIN"/>
    <property type="match status" value="1"/>
</dbReference>
<evidence type="ECO:0000256" key="3">
    <source>
        <dbReference type="ARBA" id="ARBA00022448"/>
    </source>
</evidence>
<evidence type="ECO:0000256" key="5">
    <source>
        <dbReference type="SAM" id="MobiDB-lite"/>
    </source>
</evidence>
<evidence type="ECO:0000256" key="1">
    <source>
        <dbReference type="ARBA" id="ARBA00004196"/>
    </source>
</evidence>
<gene>
    <name evidence="8" type="ORF">ACFSX4_09715</name>
</gene>
<sequence>MNKLLSFLLLLVISVSLAACNSEDNSEDTAADTPESDDSTVTYESEFGPVEIPADPKRIVALAYAPNLHSLDTEIVGADQWSKANPLFEDELSDVSQVTEAEPETVLAEEPDLIIAGANMENLEELEKIAPTVTYTWGKLDYLEQQIEIGKLVGKEDEAREWAEDFENRASEIGREIKEKHGDDVTVTVLETDGKGFYVFGEAWGRGTEILYQAMDLNMPPKVEDAVSNDGYYEISQEALSEFAGDYIILSRGKNTDISFTEDDVWQSIPAVKNGNVIEIDTEATSYSDPTTLEYLMDIYKEGLLGEE</sequence>
<feature type="region of interest" description="Disordered" evidence="5">
    <location>
        <begin position="22"/>
        <end position="41"/>
    </location>
</feature>
<comment type="caution">
    <text evidence="8">The sequence shown here is derived from an EMBL/GenBank/DDBJ whole genome shotgun (WGS) entry which is preliminary data.</text>
</comment>
<accession>A0ABW5WX91</accession>
<feature type="domain" description="Fe/B12 periplasmic-binding" evidence="7">
    <location>
        <begin position="58"/>
        <end position="308"/>
    </location>
</feature>
<evidence type="ECO:0000256" key="4">
    <source>
        <dbReference type="ARBA" id="ARBA00022729"/>
    </source>
</evidence>
<evidence type="ECO:0000256" key="2">
    <source>
        <dbReference type="ARBA" id="ARBA00008814"/>
    </source>
</evidence>
<dbReference type="InterPro" id="IPR002491">
    <property type="entry name" value="ABC_transptr_periplasmic_BD"/>
</dbReference>
<dbReference type="Proteomes" id="UP001597519">
    <property type="component" value="Unassembled WGS sequence"/>
</dbReference>
<feature type="compositionally biased region" description="Acidic residues" evidence="5">
    <location>
        <begin position="24"/>
        <end position="38"/>
    </location>
</feature>
<reference evidence="9" key="1">
    <citation type="journal article" date="2019" name="Int. J. Syst. Evol. Microbiol.">
        <title>The Global Catalogue of Microorganisms (GCM) 10K type strain sequencing project: providing services to taxonomists for standard genome sequencing and annotation.</title>
        <authorList>
            <consortium name="The Broad Institute Genomics Platform"/>
            <consortium name="The Broad Institute Genome Sequencing Center for Infectious Disease"/>
            <person name="Wu L."/>
            <person name="Ma J."/>
        </authorList>
    </citation>
    <scope>NUCLEOTIDE SEQUENCE [LARGE SCALE GENOMIC DNA]</scope>
    <source>
        <strain evidence="9">KCTC 33575</strain>
    </source>
</reference>
<proteinExistence type="inferred from homology"/>
<dbReference type="InterPro" id="IPR051313">
    <property type="entry name" value="Bact_iron-sidero_bind"/>
</dbReference>
<feature type="chain" id="PRO_5046715951" evidence="6">
    <location>
        <begin position="19"/>
        <end position="308"/>
    </location>
</feature>
<keyword evidence="9" id="KW-1185">Reference proteome</keyword>
<feature type="signal peptide" evidence="6">
    <location>
        <begin position="1"/>
        <end position="18"/>
    </location>
</feature>
<evidence type="ECO:0000313" key="9">
    <source>
        <dbReference type="Proteomes" id="UP001597519"/>
    </source>
</evidence>
<dbReference type="EMBL" id="JBHUOQ010000004">
    <property type="protein sequence ID" value="MFD2830734.1"/>
    <property type="molecule type" value="Genomic_DNA"/>
</dbReference>
<protein>
    <submittedName>
        <fullName evidence="8">ABC transporter substrate-binding protein</fullName>
    </submittedName>
</protein>
<dbReference type="Pfam" id="PF01497">
    <property type="entry name" value="Peripla_BP_2"/>
    <property type="match status" value="1"/>
</dbReference>
<dbReference type="PANTHER" id="PTHR30532:SF26">
    <property type="entry name" value="IRON(3+)-HYDROXAMATE-BINDING PROTEIN FHUD"/>
    <property type="match status" value="1"/>
</dbReference>